<dbReference type="PANTHER" id="PTHR35534:SF1">
    <property type="entry name" value="LARGE RIBOSOMAL SUBUNIT PROTEIN BL32"/>
    <property type="match status" value="1"/>
</dbReference>
<dbReference type="HAMAP" id="MF_00340">
    <property type="entry name" value="Ribosomal_bL32"/>
    <property type="match status" value="1"/>
</dbReference>
<evidence type="ECO:0000256" key="4">
    <source>
        <dbReference type="ARBA" id="ARBA00035178"/>
    </source>
</evidence>
<accession>A0A1G2CWW4</accession>
<dbReference type="GO" id="GO:0015934">
    <property type="term" value="C:large ribosomal subunit"/>
    <property type="evidence" value="ECO:0007669"/>
    <property type="project" value="InterPro"/>
</dbReference>
<dbReference type="NCBIfam" id="TIGR01031">
    <property type="entry name" value="rpmF_bact"/>
    <property type="match status" value="1"/>
</dbReference>
<dbReference type="EMBL" id="MHLI01000006">
    <property type="protein sequence ID" value="OGZ05899.1"/>
    <property type="molecule type" value="Genomic_DNA"/>
</dbReference>
<evidence type="ECO:0000256" key="5">
    <source>
        <dbReference type="HAMAP-Rule" id="MF_00340"/>
    </source>
</evidence>
<reference evidence="7 8" key="1">
    <citation type="journal article" date="2016" name="Nat. Commun.">
        <title>Thousands of microbial genomes shed light on interconnected biogeochemical processes in an aquifer system.</title>
        <authorList>
            <person name="Anantharaman K."/>
            <person name="Brown C.T."/>
            <person name="Hug L.A."/>
            <person name="Sharon I."/>
            <person name="Castelle C.J."/>
            <person name="Probst A.J."/>
            <person name="Thomas B.C."/>
            <person name="Singh A."/>
            <person name="Wilkins M.J."/>
            <person name="Karaoz U."/>
            <person name="Brodie E.L."/>
            <person name="Williams K.H."/>
            <person name="Hubbard S.S."/>
            <person name="Banfield J.F."/>
        </authorList>
    </citation>
    <scope>NUCLEOTIDE SEQUENCE [LARGE SCALE GENOMIC DNA]</scope>
</reference>
<dbReference type="Proteomes" id="UP000177122">
    <property type="component" value="Unassembled WGS sequence"/>
</dbReference>
<protein>
    <recommendedName>
        <fullName evidence="4 5">Large ribosomal subunit protein bL32</fullName>
    </recommendedName>
</protein>
<keyword evidence="2 5" id="KW-0689">Ribosomal protein</keyword>
<keyword evidence="3 5" id="KW-0687">Ribonucleoprotein</keyword>
<proteinExistence type="inferred from homology"/>
<dbReference type="PANTHER" id="PTHR35534">
    <property type="entry name" value="50S RIBOSOMAL PROTEIN L32"/>
    <property type="match status" value="1"/>
</dbReference>
<evidence type="ECO:0000256" key="6">
    <source>
        <dbReference type="SAM" id="MobiDB-lite"/>
    </source>
</evidence>
<dbReference type="InterPro" id="IPR002677">
    <property type="entry name" value="Ribosomal_bL32"/>
</dbReference>
<dbReference type="Pfam" id="PF01783">
    <property type="entry name" value="Ribosomal_L32p"/>
    <property type="match status" value="1"/>
</dbReference>
<name>A0A1G2CWW4_9BACT</name>
<sequence>MRHTSGHTRNRRSHHALKVARFETCKDCNAKHLMHRVCANCGKYRGRVVVDVLKKTVKAAKKEEGAKPEKKAVAKKAVKKVTKPTKEKKEKKETKEKKEKK</sequence>
<dbReference type="GO" id="GO:0003735">
    <property type="term" value="F:structural constituent of ribosome"/>
    <property type="evidence" value="ECO:0007669"/>
    <property type="project" value="InterPro"/>
</dbReference>
<dbReference type="InterPro" id="IPR044957">
    <property type="entry name" value="Ribosomal_bL32_bact"/>
</dbReference>
<feature type="compositionally biased region" description="Basic and acidic residues" evidence="6">
    <location>
        <begin position="60"/>
        <end position="72"/>
    </location>
</feature>
<gene>
    <name evidence="5" type="primary">rpmF</name>
    <name evidence="7" type="ORF">A2845_03810</name>
</gene>
<evidence type="ECO:0000313" key="8">
    <source>
        <dbReference type="Proteomes" id="UP000177122"/>
    </source>
</evidence>
<evidence type="ECO:0000256" key="1">
    <source>
        <dbReference type="ARBA" id="ARBA00008560"/>
    </source>
</evidence>
<feature type="region of interest" description="Disordered" evidence="6">
    <location>
        <begin position="59"/>
        <end position="101"/>
    </location>
</feature>
<comment type="similarity">
    <text evidence="1 5">Belongs to the bacterial ribosomal protein bL32 family.</text>
</comment>
<dbReference type="GO" id="GO:0006412">
    <property type="term" value="P:translation"/>
    <property type="evidence" value="ECO:0007669"/>
    <property type="project" value="UniProtKB-UniRule"/>
</dbReference>
<evidence type="ECO:0000256" key="2">
    <source>
        <dbReference type="ARBA" id="ARBA00022980"/>
    </source>
</evidence>
<evidence type="ECO:0000256" key="3">
    <source>
        <dbReference type="ARBA" id="ARBA00023274"/>
    </source>
</evidence>
<dbReference type="AlphaFoldDB" id="A0A1G2CWW4"/>
<comment type="caution">
    <text evidence="7">The sequence shown here is derived from an EMBL/GenBank/DDBJ whole genome shotgun (WGS) entry which is preliminary data.</text>
</comment>
<feature type="compositionally biased region" description="Basic residues" evidence="6">
    <location>
        <begin position="73"/>
        <end position="83"/>
    </location>
</feature>
<dbReference type="InterPro" id="IPR011332">
    <property type="entry name" value="Ribosomal_zn-bd"/>
</dbReference>
<feature type="compositionally biased region" description="Basic and acidic residues" evidence="6">
    <location>
        <begin position="84"/>
        <end position="101"/>
    </location>
</feature>
<organism evidence="7 8">
    <name type="scientific">Candidatus Lloydbacteria bacterium RIFCSPHIGHO2_01_FULL_49_22</name>
    <dbReference type="NCBI Taxonomy" id="1798658"/>
    <lineage>
        <taxon>Bacteria</taxon>
        <taxon>Candidatus Lloydiibacteriota</taxon>
    </lineage>
</organism>
<evidence type="ECO:0000313" key="7">
    <source>
        <dbReference type="EMBL" id="OGZ05899.1"/>
    </source>
</evidence>
<dbReference type="SUPFAM" id="SSF57829">
    <property type="entry name" value="Zn-binding ribosomal proteins"/>
    <property type="match status" value="1"/>
</dbReference>